<name>A0A6B8RGS2_9BACL</name>
<keyword evidence="7 9" id="KW-0501">Molybdenum cofactor biosynthesis</keyword>
<dbReference type="InterPro" id="IPR036425">
    <property type="entry name" value="MoaB/Mog-like_dom_sf"/>
</dbReference>
<dbReference type="EMBL" id="CP034235">
    <property type="protein sequence ID" value="QGQ94576.1"/>
    <property type="molecule type" value="Genomic_DNA"/>
</dbReference>
<dbReference type="Gene3D" id="3.40.980.10">
    <property type="entry name" value="MoaB/Mog-like domain"/>
    <property type="match status" value="1"/>
</dbReference>
<dbReference type="SUPFAM" id="SSF63867">
    <property type="entry name" value="MoeA C-terminal domain-like"/>
    <property type="match status" value="1"/>
</dbReference>
<feature type="domain" description="MoaB/Mog" evidence="10">
    <location>
        <begin position="204"/>
        <end position="342"/>
    </location>
</feature>
<reference evidence="12" key="1">
    <citation type="submission" date="2018-11" db="EMBL/GenBank/DDBJ databases">
        <title>Complete genome sequence of Paenibacillus sp. ML311-T8.</title>
        <authorList>
            <person name="Nam Y.-D."/>
            <person name="Kang J."/>
            <person name="Chung W.-H."/>
            <person name="Park Y.S."/>
        </authorList>
    </citation>
    <scope>NUCLEOTIDE SEQUENCE [LARGE SCALE GENOMIC DNA]</scope>
    <source>
        <strain evidence="12">ML311-T8</strain>
    </source>
</reference>
<dbReference type="Gene3D" id="2.170.190.11">
    <property type="entry name" value="Molybdopterin biosynthesis moea protein, domain 3"/>
    <property type="match status" value="1"/>
</dbReference>
<evidence type="ECO:0000259" key="10">
    <source>
        <dbReference type="SMART" id="SM00852"/>
    </source>
</evidence>
<evidence type="ECO:0000256" key="4">
    <source>
        <dbReference type="ARBA" id="ARBA00013269"/>
    </source>
</evidence>
<dbReference type="CDD" id="cd00887">
    <property type="entry name" value="MoeA"/>
    <property type="match status" value="1"/>
</dbReference>
<dbReference type="Pfam" id="PF00994">
    <property type="entry name" value="MoCF_biosynth"/>
    <property type="match status" value="1"/>
</dbReference>
<evidence type="ECO:0000313" key="12">
    <source>
        <dbReference type="Proteomes" id="UP000426246"/>
    </source>
</evidence>
<dbReference type="SMART" id="SM00852">
    <property type="entry name" value="MoCF_biosynth"/>
    <property type="match status" value="1"/>
</dbReference>
<dbReference type="InterPro" id="IPR001453">
    <property type="entry name" value="MoaB/Mog_dom"/>
</dbReference>
<comment type="function">
    <text evidence="1 9">Catalyzes the insertion of molybdate into adenylated molybdopterin with the concomitant release of AMP.</text>
</comment>
<dbReference type="GO" id="GO:0046872">
    <property type="term" value="F:metal ion binding"/>
    <property type="evidence" value="ECO:0007669"/>
    <property type="project" value="UniProtKB-UniRule"/>
</dbReference>
<dbReference type="EC" id="2.10.1.1" evidence="4 9"/>
<dbReference type="PANTHER" id="PTHR10192:SF5">
    <property type="entry name" value="GEPHYRIN"/>
    <property type="match status" value="1"/>
</dbReference>
<dbReference type="Proteomes" id="UP000426246">
    <property type="component" value="Chromosome"/>
</dbReference>
<keyword evidence="9 11" id="KW-0808">Transferase</keyword>
<comment type="catalytic activity">
    <reaction evidence="8">
        <text>adenylyl-molybdopterin + molybdate = Mo-molybdopterin + AMP + H(+)</text>
        <dbReference type="Rhea" id="RHEA:35047"/>
        <dbReference type="ChEBI" id="CHEBI:15378"/>
        <dbReference type="ChEBI" id="CHEBI:36264"/>
        <dbReference type="ChEBI" id="CHEBI:62727"/>
        <dbReference type="ChEBI" id="CHEBI:71302"/>
        <dbReference type="ChEBI" id="CHEBI:456215"/>
        <dbReference type="EC" id="2.10.1.1"/>
    </reaction>
</comment>
<dbReference type="Pfam" id="PF03454">
    <property type="entry name" value="MoeA_C"/>
    <property type="match status" value="1"/>
</dbReference>
<evidence type="ECO:0000256" key="2">
    <source>
        <dbReference type="ARBA" id="ARBA00005046"/>
    </source>
</evidence>
<organism evidence="11 12">
    <name type="scientific">Paenibacillus psychroresistens</name>
    <dbReference type="NCBI Taxonomy" id="1778678"/>
    <lineage>
        <taxon>Bacteria</taxon>
        <taxon>Bacillati</taxon>
        <taxon>Bacillota</taxon>
        <taxon>Bacilli</taxon>
        <taxon>Bacillales</taxon>
        <taxon>Paenibacillaceae</taxon>
        <taxon>Paenibacillus</taxon>
    </lineage>
</organism>
<comment type="cofactor">
    <cofactor evidence="9">
        <name>Mg(2+)</name>
        <dbReference type="ChEBI" id="CHEBI:18420"/>
    </cofactor>
</comment>
<sequence>MIKQLLLEFRGCEMETKKQARRIVSVDKGIELLLLHSERQPIENVSLAESVGRVLANDFFSTFPLPSFRKAAMDGYAVTFSDIAHATPDKPVVMRVTTEVKAGSMDLPAGDHPAVRIYTGAPVYEQYDTVIMQEAVVASEEEGIPFIHFPFPSERGKHVAEIGEDILEDTCILVKGTLLSAKEIVILASFGVQEIEVYRKPTVAVIPIGDELQLPGETLRPYHLYESNGFMLEAKLKELGANCIRYAPIPDEPACISRTIQLALNYADFIITTGGVSVGKYDYVLDVMEEMSAEPLFTKVSMRPGAPTSAFKVQNKISFHLSGNPSACFVGFELFVKPKLLFQLGCNKYQNDKIEANLDGDVKKPSAYPRYVRSFAEIRKGTLYVTPLSKDQSGNIAAFANANALCLIPSGGNGAAKGQMVQMLWI</sequence>
<dbReference type="Gene3D" id="2.40.340.10">
    <property type="entry name" value="MoeA, C-terminal, domain IV"/>
    <property type="match status" value="1"/>
</dbReference>
<evidence type="ECO:0000256" key="5">
    <source>
        <dbReference type="ARBA" id="ARBA00021108"/>
    </source>
</evidence>
<dbReference type="NCBIfam" id="TIGR00177">
    <property type="entry name" value="molyb_syn"/>
    <property type="match status" value="1"/>
</dbReference>
<evidence type="ECO:0000313" key="11">
    <source>
        <dbReference type="EMBL" id="QGQ94576.1"/>
    </source>
</evidence>
<proteinExistence type="inferred from homology"/>
<dbReference type="UniPathway" id="UPA00344"/>
<keyword evidence="6 9" id="KW-0500">Molybdenum</keyword>
<evidence type="ECO:0000256" key="8">
    <source>
        <dbReference type="ARBA" id="ARBA00047317"/>
    </source>
</evidence>
<keyword evidence="12" id="KW-1185">Reference proteome</keyword>
<evidence type="ECO:0000256" key="7">
    <source>
        <dbReference type="ARBA" id="ARBA00023150"/>
    </source>
</evidence>
<dbReference type="InterPro" id="IPR036688">
    <property type="entry name" value="MoeA_C_domain_IV_sf"/>
</dbReference>
<protein>
    <recommendedName>
        <fullName evidence="5 9">Molybdopterin molybdenumtransferase</fullName>
        <ecNumber evidence="4 9">2.10.1.1</ecNumber>
    </recommendedName>
</protein>
<dbReference type="GO" id="GO:0006777">
    <property type="term" value="P:Mo-molybdopterin cofactor biosynthetic process"/>
    <property type="evidence" value="ECO:0007669"/>
    <property type="project" value="UniProtKB-UniRule"/>
</dbReference>
<dbReference type="InterPro" id="IPR036135">
    <property type="entry name" value="MoeA_linker/N_sf"/>
</dbReference>
<evidence type="ECO:0000256" key="1">
    <source>
        <dbReference type="ARBA" id="ARBA00002901"/>
    </source>
</evidence>
<gene>
    <name evidence="11" type="ORF">EHS13_06590</name>
</gene>
<dbReference type="GO" id="GO:0005829">
    <property type="term" value="C:cytosol"/>
    <property type="evidence" value="ECO:0007669"/>
    <property type="project" value="TreeGrafter"/>
</dbReference>
<dbReference type="GO" id="GO:0061599">
    <property type="term" value="F:molybdopterin molybdotransferase activity"/>
    <property type="evidence" value="ECO:0007669"/>
    <property type="project" value="UniProtKB-UniRule"/>
</dbReference>
<dbReference type="NCBIfam" id="NF045515">
    <property type="entry name" value="Glp_gephyrin"/>
    <property type="match status" value="1"/>
</dbReference>
<evidence type="ECO:0000256" key="9">
    <source>
        <dbReference type="RuleBase" id="RU365090"/>
    </source>
</evidence>
<comment type="pathway">
    <text evidence="2 9">Cofactor biosynthesis; molybdopterin biosynthesis.</text>
</comment>
<dbReference type="Gene3D" id="3.90.105.10">
    <property type="entry name" value="Molybdopterin biosynthesis moea protein, domain 2"/>
    <property type="match status" value="1"/>
</dbReference>
<dbReference type="SUPFAM" id="SSF53218">
    <property type="entry name" value="Molybdenum cofactor biosynthesis proteins"/>
    <property type="match status" value="1"/>
</dbReference>
<dbReference type="InterPro" id="IPR005111">
    <property type="entry name" value="MoeA_C_domain_IV"/>
</dbReference>
<dbReference type="InterPro" id="IPR038987">
    <property type="entry name" value="MoeA-like"/>
</dbReference>
<dbReference type="AlphaFoldDB" id="A0A6B8RGS2"/>
<dbReference type="InterPro" id="IPR005110">
    <property type="entry name" value="MoeA_linker/N"/>
</dbReference>
<accession>A0A6B8RGS2</accession>
<dbReference type="SUPFAM" id="SSF63882">
    <property type="entry name" value="MoeA N-terminal region -like"/>
    <property type="match status" value="1"/>
</dbReference>
<evidence type="ECO:0000256" key="6">
    <source>
        <dbReference type="ARBA" id="ARBA00022505"/>
    </source>
</evidence>
<comment type="similarity">
    <text evidence="3 9">Belongs to the MoeA family.</text>
</comment>
<dbReference type="KEGG" id="ppsc:EHS13_06590"/>
<evidence type="ECO:0000256" key="3">
    <source>
        <dbReference type="ARBA" id="ARBA00010763"/>
    </source>
</evidence>
<keyword evidence="9" id="KW-0479">Metal-binding</keyword>
<dbReference type="PANTHER" id="PTHR10192">
    <property type="entry name" value="MOLYBDOPTERIN BIOSYNTHESIS PROTEIN"/>
    <property type="match status" value="1"/>
</dbReference>
<keyword evidence="9" id="KW-0460">Magnesium</keyword>
<dbReference type="Pfam" id="PF03453">
    <property type="entry name" value="MoeA_N"/>
    <property type="match status" value="1"/>
</dbReference>